<evidence type="ECO:0000256" key="2">
    <source>
        <dbReference type="ARBA" id="ARBA00022679"/>
    </source>
</evidence>
<dbReference type="Pfam" id="PF22528">
    <property type="entry name" value="PRMT_C"/>
    <property type="match status" value="1"/>
</dbReference>
<dbReference type="AlphaFoldDB" id="A0A8S9Z1E8"/>
<keyword evidence="3 4" id="KW-0949">S-adenosyl-L-methionine</keyword>
<dbReference type="PROSITE" id="PS51678">
    <property type="entry name" value="SAM_MT_PRMT"/>
    <property type="match status" value="1"/>
</dbReference>
<proteinExistence type="predicted"/>
<keyword evidence="1 4" id="KW-0489">Methyltransferase</keyword>
<dbReference type="CDD" id="cd02440">
    <property type="entry name" value="AdoMet_MTases"/>
    <property type="match status" value="2"/>
</dbReference>
<dbReference type="Gene3D" id="3.40.50.150">
    <property type="entry name" value="Vaccinia Virus protein VP39"/>
    <property type="match status" value="3"/>
</dbReference>
<dbReference type="Gene3D" id="2.70.160.11">
    <property type="entry name" value="Hnrnp arginine n-methyltransferase1"/>
    <property type="match status" value="2"/>
</dbReference>
<accession>A0A8S9Z1E8</accession>
<dbReference type="SUPFAM" id="SSF53335">
    <property type="entry name" value="S-adenosyl-L-methionine-dependent methyltransferases"/>
    <property type="match status" value="2"/>
</dbReference>
<dbReference type="GO" id="GO:0042054">
    <property type="term" value="F:histone methyltransferase activity"/>
    <property type="evidence" value="ECO:0007669"/>
    <property type="project" value="TreeGrafter"/>
</dbReference>
<dbReference type="GO" id="GO:0032259">
    <property type="term" value="P:methylation"/>
    <property type="evidence" value="ECO:0007669"/>
    <property type="project" value="UniProtKB-KW"/>
</dbReference>
<dbReference type="InterPro" id="IPR029063">
    <property type="entry name" value="SAM-dependent_MTases_sf"/>
</dbReference>
<protein>
    <submittedName>
        <fullName evidence="6">Protein arginine N-methyltransferase</fullName>
    </submittedName>
</protein>
<keyword evidence="7" id="KW-1185">Reference proteome</keyword>
<dbReference type="GO" id="GO:0016274">
    <property type="term" value="F:protein-arginine N-methyltransferase activity"/>
    <property type="evidence" value="ECO:0007669"/>
    <property type="project" value="InterPro"/>
</dbReference>
<name>A0A8S9Z1E8_9TREM</name>
<keyword evidence="2 4" id="KW-0808">Transferase</keyword>
<organism evidence="6 7">
    <name type="scientific">Paragonimus skrjabini miyazakii</name>
    <dbReference type="NCBI Taxonomy" id="59628"/>
    <lineage>
        <taxon>Eukaryota</taxon>
        <taxon>Metazoa</taxon>
        <taxon>Spiralia</taxon>
        <taxon>Lophotrochozoa</taxon>
        <taxon>Platyhelminthes</taxon>
        <taxon>Trematoda</taxon>
        <taxon>Digenea</taxon>
        <taxon>Plagiorchiida</taxon>
        <taxon>Troglotremata</taxon>
        <taxon>Troglotrematidae</taxon>
        <taxon>Paragonimus</taxon>
    </lineage>
</organism>
<dbReference type="EMBL" id="JTDE01001437">
    <property type="protein sequence ID" value="KAF7258971.1"/>
    <property type="molecule type" value="Genomic_DNA"/>
</dbReference>
<feature type="domain" description="Protein arginine N-methyltransferase" evidence="5">
    <location>
        <begin position="328"/>
        <end position="394"/>
    </location>
</feature>
<gene>
    <name evidence="6" type="ORF">EG68_03764</name>
</gene>
<evidence type="ECO:0000256" key="1">
    <source>
        <dbReference type="ARBA" id="ARBA00022603"/>
    </source>
</evidence>
<evidence type="ECO:0000313" key="6">
    <source>
        <dbReference type="EMBL" id="KAF7258971.1"/>
    </source>
</evidence>
<evidence type="ECO:0000313" key="7">
    <source>
        <dbReference type="Proteomes" id="UP000822476"/>
    </source>
</evidence>
<evidence type="ECO:0000256" key="3">
    <source>
        <dbReference type="ARBA" id="ARBA00022691"/>
    </source>
</evidence>
<dbReference type="InterPro" id="IPR025799">
    <property type="entry name" value="Arg_MeTrfase"/>
</dbReference>
<evidence type="ECO:0000256" key="4">
    <source>
        <dbReference type="PROSITE-ProRule" id="PRU01015"/>
    </source>
</evidence>
<dbReference type="PANTHER" id="PTHR11006">
    <property type="entry name" value="PROTEIN ARGININE N-METHYLTRANSFERASE"/>
    <property type="match status" value="1"/>
</dbReference>
<dbReference type="InterPro" id="IPR055135">
    <property type="entry name" value="PRMT_dom"/>
</dbReference>
<reference evidence="6" key="1">
    <citation type="submission" date="2019-07" db="EMBL/GenBank/DDBJ databases">
        <title>Annotation for the trematode Paragonimus miyazaki's.</title>
        <authorList>
            <person name="Choi Y.-J."/>
        </authorList>
    </citation>
    <scope>NUCLEOTIDE SEQUENCE</scope>
    <source>
        <strain evidence="6">Japan</strain>
    </source>
</reference>
<dbReference type="Proteomes" id="UP000822476">
    <property type="component" value="Unassembled WGS sequence"/>
</dbReference>
<comment type="caution">
    <text evidence="6">The sequence shown here is derived from an EMBL/GenBank/DDBJ whole genome shotgun (WGS) entry which is preliminary data.</text>
</comment>
<dbReference type="OrthoDB" id="412876at2759"/>
<sequence>MPEVKQANWDLVSQFNPVVGCSQWKLVESDYDYAQEIARSGYGDMLHDSDRNHKYNLAIQKAIAYRRQMYPSDSIRVLDIGTGTGLLAMMAAKAGADCVTALLDIGTGTGLLAMMAAKAGADCVTACEAFIPVAECAEAVLKANGLWGKVHIIKKSSTKLVVGSDMNDRANMLVAELLDTELIGEACLSTYRHAAECLLSDDATLVPYAADLFVQVVESPFLWSHHCLSSYLRSDAKQRLSHSESPLGPFHDSLLTNAVLTCSGAPSVMDIQASELEALYDDSMPLGDRQLRCLLNEPVRVKRFQFGPPVDQIKLEESLYITSTTTGERLVACRNGIAHAFVVWWRLKMEPTNTVPDISTAPNWSNDPDCVWRDHWMQAVYFPRQALRVCKGEPFGIRFCHDSLSLWFDLTTVVDDCPKTHCVSTSSKLIERPVCECGMHYAWSRSRIANLNSESYRSLTGNILEQVHSIFMTSSPELSVDLIVVSDCTLLPLLIASSLRSPKFEKPVSIYHLESSPCSARFLHSVYDSVKLKNVKLHLVESVRPLIEEYNHRSSGRPSVVVLLAEPYAAASILPWDCLHFWYVYRQFLEELSSSLPNIVLLCPTRLRILAVLVEFVDLWKIRAPVGRTCEQFDLTAFDHLVQKAMLKTDALVEPQPLWEYPSWARSSPVVVFSMNLNCGSKSDTAYTLVTLNQGTLRPSSKQSVNGVALWAEWLVQSGDCDANHTWYAPAGPCSPIVPGERIHWSSTGAQQGVMLVPDGWFPVIPNESTVFPSVSLSVDWNCETGEHKFTLEVPEINPR</sequence>
<dbReference type="PANTHER" id="PTHR11006:SF4">
    <property type="entry name" value="PROTEIN ARGININE N-METHYLTRANSFERASE 7"/>
    <property type="match status" value="1"/>
</dbReference>
<evidence type="ECO:0000259" key="5">
    <source>
        <dbReference type="Pfam" id="PF22528"/>
    </source>
</evidence>